<evidence type="ECO:0000313" key="3">
    <source>
        <dbReference type="Proteomes" id="UP001169242"/>
    </source>
</evidence>
<dbReference type="InterPro" id="IPR047928">
    <property type="entry name" value="Perm_prefix_1"/>
</dbReference>
<feature type="transmembrane region" description="Helical" evidence="1">
    <location>
        <begin position="169"/>
        <end position="185"/>
    </location>
</feature>
<feature type="transmembrane region" description="Helical" evidence="1">
    <location>
        <begin position="116"/>
        <end position="134"/>
    </location>
</feature>
<keyword evidence="1" id="KW-1133">Transmembrane helix</keyword>
<feature type="transmembrane region" description="Helical" evidence="1">
    <location>
        <begin position="191"/>
        <end position="213"/>
    </location>
</feature>
<evidence type="ECO:0000256" key="1">
    <source>
        <dbReference type="SAM" id="Phobius"/>
    </source>
</evidence>
<dbReference type="RefSeq" id="WP_271013825.1">
    <property type="nucleotide sequence ID" value="NZ_JAQIFT010000076.1"/>
</dbReference>
<keyword evidence="3" id="KW-1185">Reference proteome</keyword>
<dbReference type="Proteomes" id="UP001169242">
    <property type="component" value="Unassembled WGS sequence"/>
</dbReference>
<evidence type="ECO:0000313" key="2">
    <source>
        <dbReference type="EMBL" id="MDA3734265.1"/>
    </source>
</evidence>
<proteinExistence type="predicted"/>
<feature type="transmembrane region" description="Helical" evidence="1">
    <location>
        <begin position="88"/>
        <end position="110"/>
    </location>
</feature>
<accession>A0AA42DRZ8</accession>
<gene>
    <name evidence="2" type="ORF">PBV87_22620</name>
</gene>
<keyword evidence="1" id="KW-0812">Transmembrane</keyword>
<sequence>MNRKLKDYIDQLFAQVSDSTYARELKEEMLINLNDRYEDLLIEGKSKEEAFIIVTSSIGDIRELLSGLDETAVIITTKDIEKRRKESALIRSIAIMLYIISPAMLIALSIFNMPVLGVVVLLIIVAGATGLLVYDNVSKPENLKDEYAESKRKESLTAEQRKKENIKEAIQAIFWLLVVGIYLLMSFMLDIWAYSWVIFIIAAAINKVIDLLFELKE</sequence>
<dbReference type="NCBIfam" id="NF038403">
    <property type="entry name" value="perm_prefix_1"/>
    <property type="match status" value="1"/>
</dbReference>
<reference evidence="2" key="1">
    <citation type="journal article" date="2023" name="Int. J. Syst. Evol. Microbiol.">
        <title>&lt;i&gt;Holtiella tumoricola&lt;/i&gt; gen. nov. sp. nov., isolated from a human clinical sample.</title>
        <authorList>
            <person name="Allen-Vercoe E."/>
            <person name="Daigneault M.C."/>
            <person name="Vancuren S.J."/>
            <person name="Cochrane K."/>
            <person name="O'Neal L.L."/>
            <person name="Sankaranarayanan K."/>
            <person name="Lawson P.A."/>
        </authorList>
    </citation>
    <scope>NUCLEOTIDE SEQUENCE</scope>
    <source>
        <strain evidence="2">CC70A</strain>
    </source>
</reference>
<dbReference type="EMBL" id="JAQIFT010000076">
    <property type="protein sequence ID" value="MDA3734265.1"/>
    <property type="molecule type" value="Genomic_DNA"/>
</dbReference>
<protein>
    <submittedName>
        <fullName evidence="2">Permease prefix domain 1-containing protein</fullName>
    </submittedName>
</protein>
<organism evidence="2 3">
    <name type="scientific">Holtiella tumoricola</name>
    <dbReference type="NCBI Taxonomy" id="3018743"/>
    <lineage>
        <taxon>Bacteria</taxon>
        <taxon>Bacillati</taxon>
        <taxon>Bacillota</taxon>
        <taxon>Clostridia</taxon>
        <taxon>Lachnospirales</taxon>
        <taxon>Cellulosilyticaceae</taxon>
        <taxon>Holtiella</taxon>
    </lineage>
</organism>
<comment type="caution">
    <text evidence="2">The sequence shown here is derived from an EMBL/GenBank/DDBJ whole genome shotgun (WGS) entry which is preliminary data.</text>
</comment>
<keyword evidence="1" id="KW-0472">Membrane</keyword>
<dbReference type="AlphaFoldDB" id="A0AA42DRZ8"/>
<name>A0AA42DRZ8_9FIRM</name>